<evidence type="ECO:0008006" key="3">
    <source>
        <dbReference type="Google" id="ProtNLM"/>
    </source>
</evidence>
<sequence length="173" mass="19704">MKLFLEEKVFFNRRRFLMGAASFCLLTIVIVFAARSATPEDAFEMFLTTTEFSEGELIDPLILQGDDVVPIVLENVKNKELPRRHYAIIFLGNGRYKESLPTLRSILFDSSESNTIRAQTLEAITQIDFSLGLTFAKQHLDAEGQLGLFSNHIVAKLQPVYEQRTLKDVLRPH</sequence>
<dbReference type="RefSeq" id="WP_144998880.1">
    <property type="nucleotide sequence ID" value="NZ_CP036281.1"/>
</dbReference>
<dbReference type="Proteomes" id="UP000317178">
    <property type="component" value="Chromosome"/>
</dbReference>
<organism evidence="1 2">
    <name type="scientific">Polystyrenella longa</name>
    <dbReference type="NCBI Taxonomy" id="2528007"/>
    <lineage>
        <taxon>Bacteria</taxon>
        <taxon>Pseudomonadati</taxon>
        <taxon>Planctomycetota</taxon>
        <taxon>Planctomycetia</taxon>
        <taxon>Planctomycetales</taxon>
        <taxon>Planctomycetaceae</taxon>
        <taxon>Polystyrenella</taxon>
    </lineage>
</organism>
<dbReference type="KEGG" id="plon:Pla110_43260"/>
<dbReference type="SUPFAM" id="SSF48371">
    <property type="entry name" value="ARM repeat"/>
    <property type="match status" value="1"/>
</dbReference>
<dbReference type="AlphaFoldDB" id="A0A518CTL2"/>
<proteinExistence type="predicted"/>
<accession>A0A518CTL2</accession>
<protein>
    <recommendedName>
        <fullName evidence="3">HEAT repeat protein</fullName>
    </recommendedName>
</protein>
<dbReference type="EMBL" id="CP036281">
    <property type="protein sequence ID" value="QDU82566.1"/>
    <property type="molecule type" value="Genomic_DNA"/>
</dbReference>
<evidence type="ECO:0000313" key="1">
    <source>
        <dbReference type="EMBL" id="QDU82566.1"/>
    </source>
</evidence>
<name>A0A518CTL2_9PLAN</name>
<evidence type="ECO:0000313" key="2">
    <source>
        <dbReference type="Proteomes" id="UP000317178"/>
    </source>
</evidence>
<dbReference type="InterPro" id="IPR016024">
    <property type="entry name" value="ARM-type_fold"/>
</dbReference>
<keyword evidence="2" id="KW-1185">Reference proteome</keyword>
<dbReference type="OrthoDB" id="1706421at2"/>
<reference evidence="1 2" key="1">
    <citation type="submission" date="2019-02" db="EMBL/GenBank/DDBJ databases">
        <title>Deep-cultivation of Planctomycetes and their phenomic and genomic characterization uncovers novel biology.</title>
        <authorList>
            <person name="Wiegand S."/>
            <person name="Jogler M."/>
            <person name="Boedeker C."/>
            <person name="Pinto D."/>
            <person name="Vollmers J."/>
            <person name="Rivas-Marin E."/>
            <person name="Kohn T."/>
            <person name="Peeters S.H."/>
            <person name="Heuer A."/>
            <person name="Rast P."/>
            <person name="Oberbeckmann S."/>
            <person name="Bunk B."/>
            <person name="Jeske O."/>
            <person name="Meyerdierks A."/>
            <person name="Storesund J.E."/>
            <person name="Kallscheuer N."/>
            <person name="Luecker S."/>
            <person name="Lage O.M."/>
            <person name="Pohl T."/>
            <person name="Merkel B.J."/>
            <person name="Hornburger P."/>
            <person name="Mueller R.-W."/>
            <person name="Bruemmer F."/>
            <person name="Labrenz M."/>
            <person name="Spormann A.M."/>
            <person name="Op den Camp H."/>
            <person name="Overmann J."/>
            <person name="Amann R."/>
            <person name="Jetten M.S.M."/>
            <person name="Mascher T."/>
            <person name="Medema M.H."/>
            <person name="Devos D.P."/>
            <person name="Kaster A.-K."/>
            <person name="Ovreas L."/>
            <person name="Rohde M."/>
            <person name="Galperin M.Y."/>
            <person name="Jogler C."/>
        </authorList>
    </citation>
    <scope>NUCLEOTIDE SEQUENCE [LARGE SCALE GENOMIC DNA]</scope>
    <source>
        <strain evidence="1 2">Pla110</strain>
    </source>
</reference>
<gene>
    <name evidence="1" type="ORF">Pla110_43260</name>
</gene>